<dbReference type="AlphaFoldDB" id="A0A816W3R9"/>
<feature type="transmembrane region" description="Helical" evidence="1">
    <location>
        <begin position="12"/>
        <end position="29"/>
    </location>
</feature>
<keyword evidence="1" id="KW-1133">Transmembrane helix</keyword>
<name>A0A816W3R9_BRANA</name>
<sequence>MHLLLNPHHLLVTLTITGMIMFGQMGWCYPRWQ</sequence>
<accession>A0A816W3R9</accession>
<evidence type="ECO:0000256" key="1">
    <source>
        <dbReference type="SAM" id="Phobius"/>
    </source>
</evidence>
<dbReference type="EMBL" id="HG994357">
    <property type="protein sequence ID" value="CAF2132512.1"/>
    <property type="molecule type" value="Genomic_DNA"/>
</dbReference>
<keyword evidence="1" id="KW-0812">Transmembrane</keyword>
<proteinExistence type="predicted"/>
<dbReference type="Proteomes" id="UP001295469">
    <property type="component" value="Chromosome A03"/>
</dbReference>
<keyword evidence="1" id="KW-0472">Membrane</keyword>
<reference evidence="2" key="1">
    <citation type="submission" date="2021-01" db="EMBL/GenBank/DDBJ databases">
        <authorList>
            <consortium name="Genoscope - CEA"/>
            <person name="William W."/>
        </authorList>
    </citation>
    <scope>NUCLEOTIDE SEQUENCE</scope>
</reference>
<protein>
    <submittedName>
        <fullName evidence="2">(rape) hypothetical protein</fullName>
    </submittedName>
</protein>
<gene>
    <name evidence="2" type="ORF">DARMORV10_A03P60710.1</name>
</gene>
<organism evidence="2">
    <name type="scientific">Brassica napus</name>
    <name type="common">Rape</name>
    <dbReference type="NCBI Taxonomy" id="3708"/>
    <lineage>
        <taxon>Eukaryota</taxon>
        <taxon>Viridiplantae</taxon>
        <taxon>Streptophyta</taxon>
        <taxon>Embryophyta</taxon>
        <taxon>Tracheophyta</taxon>
        <taxon>Spermatophyta</taxon>
        <taxon>Magnoliopsida</taxon>
        <taxon>eudicotyledons</taxon>
        <taxon>Gunneridae</taxon>
        <taxon>Pentapetalae</taxon>
        <taxon>rosids</taxon>
        <taxon>malvids</taxon>
        <taxon>Brassicales</taxon>
        <taxon>Brassicaceae</taxon>
        <taxon>Brassiceae</taxon>
        <taxon>Brassica</taxon>
    </lineage>
</organism>
<evidence type="ECO:0000313" key="2">
    <source>
        <dbReference type="EMBL" id="CAF2132512.1"/>
    </source>
</evidence>